<dbReference type="NCBIfam" id="TIGR00099">
    <property type="entry name" value="Cof-subfamily"/>
    <property type="match status" value="1"/>
</dbReference>
<dbReference type="PANTHER" id="PTHR10000">
    <property type="entry name" value="PHOSPHOSERINE PHOSPHATASE"/>
    <property type="match status" value="1"/>
</dbReference>
<evidence type="ECO:0000313" key="3">
    <source>
        <dbReference type="Proteomes" id="UP000002754"/>
    </source>
</evidence>
<dbReference type="RefSeq" id="WP_003321547.1">
    <property type="nucleotide sequence ID" value="NZ_ALPT02000003.1"/>
</dbReference>
<dbReference type="PANTHER" id="PTHR10000:SF25">
    <property type="entry name" value="PHOSPHATASE YKRA-RELATED"/>
    <property type="match status" value="1"/>
</dbReference>
<evidence type="ECO:0000313" key="1">
    <source>
        <dbReference type="EMBL" id="KGA98926.1"/>
    </source>
</evidence>
<reference evidence="1 3" key="1">
    <citation type="journal article" date="2014" name="Genome Announc.">
        <title>Draft Genome Sequence of Bacillus alcalophilus AV1934, a Classic Alkaliphile Isolated from Human Feces in 1934.</title>
        <authorList>
            <person name="Attie O."/>
            <person name="Jayaprakash A."/>
            <person name="Shah H."/>
            <person name="Paulsen I.T."/>
            <person name="Morino M."/>
            <person name="Takahashi Y."/>
            <person name="Narumi I."/>
            <person name="Sachidanandam R."/>
            <person name="Satoh K."/>
            <person name="Ito M."/>
            <person name="Krulwich T.A."/>
        </authorList>
    </citation>
    <scope>NUCLEOTIDE SEQUENCE [LARGE SCALE GENOMIC DNA]</scope>
    <source>
        <strain evidence="1 3">AV1934</strain>
    </source>
</reference>
<dbReference type="SFLD" id="SFLDG01144">
    <property type="entry name" value="C2.B.4:_PGP_Like"/>
    <property type="match status" value="1"/>
</dbReference>
<evidence type="ECO:0000313" key="2">
    <source>
        <dbReference type="EMBL" id="THG88452.1"/>
    </source>
</evidence>
<sequence length="257" mass="28585">MNYKIIFFDVDGTLTDHTNGHIPLSTKKAIATLVEKGMKVVAATGRPLSMCHELRELGIETFITANGGYVKHQLEVIYKSPLQAKTLLEVCKFAALHNQGLSFFTEEFTMNGVQNEEIAAALAETLSVTQYPSVKEEIYRQEVFLMCLYANEEMVKKFKKQFPHLTFSRWHPFITNVLQVDVSKSIAIKEVLTYFGLDKSEAIAFGDGGNDLDMLELVGLGIAMGNANESLKKAADFVTKKSSEGGIEFALRKFGII</sequence>
<dbReference type="Proteomes" id="UP000297014">
    <property type="component" value="Unassembled WGS sequence"/>
</dbReference>
<dbReference type="InterPro" id="IPR023214">
    <property type="entry name" value="HAD_sf"/>
</dbReference>
<comment type="caution">
    <text evidence="1">The sequence shown here is derived from an EMBL/GenBank/DDBJ whole genome shotgun (WGS) entry which is preliminary data.</text>
</comment>
<keyword evidence="3" id="KW-1185">Reference proteome</keyword>
<dbReference type="GO" id="GO:0000287">
    <property type="term" value="F:magnesium ion binding"/>
    <property type="evidence" value="ECO:0007669"/>
    <property type="project" value="TreeGrafter"/>
</dbReference>
<dbReference type="Gene3D" id="3.30.1240.10">
    <property type="match status" value="1"/>
</dbReference>
<protein>
    <submittedName>
        <fullName evidence="1">HAD family hydrolase</fullName>
    </submittedName>
</protein>
<dbReference type="EMBL" id="JALP01000385">
    <property type="protein sequence ID" value="THG88452.1"/>
    <property type="molecule type" value="Genomic_DNA"/>
</dbReference>
<dbReference type="EMBL" id="ALPT02000003">
    <property type="protein sequence ID" value="KGA98926.1"/>
    <property type="molecule type" value="Genomic_DNA"/>
</dbReference>
<name>A0A094WQ27_ALKAL</name>
<dbReference type="InterPro" id="IPR000150">
    <property type="entry name" value="Cof"/>
</dbReference>
<dbReference type="Proteomes" id="UP000002754">
    <property type="component" value="Unassembled WGS sequence"/>
</dbReference>
<dbReference type="SFLD" id="SFLDS00003">
    <property type="entry name" value="Haloacid_Dehalogenase"/>
    <property type="match status" value="1"/>
</dbReference>
<organism evidence="1 3">
    <name type="scientific">Alkalihalobacillus alcalophilus ATCC 27647 = CGMCC 1.3604</name>
    <dbReference type="NCBI Taxonomy" id="1218173"/>
    <lineage>
        <taxon>Bacteria</taxon>
        <taxon>Bacillati</taxon>
        <taxon>Bacillota</taxon>
        <taxon>Bacilli</taxon>
        <taxon>Bacillales</taxon>
        <taxon>Bacillaceae</taxon>
        <taxon>Alkalihalobacillus</taxon>
    </lineage>
</organism>
<dbReference type="Pfam" id="PF08282">
    <property type="entry name" value="Hydrolase_3"/>
    <property type="match status" value="1"/>
</dbReference>
<dbReference type="SUPFAM" id="SSF56784">
    <property type="entry name" value="HAD-like"/>
    <property type="match status" value="1"/>
</dbReference>
<reference evidence="2 4" key="2">
    <citation type="submission" date="2014-01" db="EMBL/GenBank/DDBJ databases">
        <title>Draft genome sequencing of Bacillus alcalophilus CGMCC 1.3604.</title>
        <authorList>
            <person name="Yang J."/>
            <person name="Diao L."/>
            <person name="Yang S."/>
        </authorList>
    </citation>
    <scope>NUCLEOTIDE SEQUENCE [LARGE SCALE GENOMIC DNA]</scope>
    <source>
        <strain evidence="2 4">CGMCC 1.3604</strain>
    </source>
</reference>
<proteinExistence type="predicted"/>
<dbReference type="InterPro" id="IPR036412">
    <property type="entry name" value="HAD-like_sf"/>
</dbReference>
<evidence type="ECO:0000313" key="4">
    <source>
        <dbReference type="Proteomes" id="UP000297014"/>
    </source>
</evidence>
<dbReference type="AlphaFoldDB" id="A0A094WQ27"/>
<dbReference type="PROSITE" id="PS01229">
    <property type="entry name" value="COF_2"/>
    <property type="match status" value="1"/>
</dbReference>
<gene>
    <name evidence="2" type="ORF">AJ85_03295</name>
    <name evidence="1" type="ORF">BALCAV_0201320</name>
</gene>
<dbReference type="OrthoDB" id="9810101at2"/>
<dbReference type="Gene3D" id="3.40.50.1000">
    <property type="entry name" value="HAD superfamily/HAD-like"/>
    <property type="match status" value="1"/>
</dbReference>
<dbReference type="NCBIfam" id="TIGR01484">
    <property type="entry name" value="HAD-SF-IIB"/>
    <property type="match status" value="1"/>
</dbReference>
<dbReference type="SFLD" id="SFLDG01140">
    <property type="entry name" value="C2.B:_Phosphomannomutase_and_P"/>
    <property type="match status" value="1"/>
</dbReference>
<keyword evidence="1" id="KW-0378">Hydrolase</keyword>
<dbReference type="STRING" id="1218173.BALCAV_0201320"/>
<dbReference type="eggNOG" id="COG0561">
    <property type="taxonomic scope" value="Bacteria"/>
</dbReference>
<accession>A0A094WQ27</accession>
<dbReference type="InterPro" id="IPR006379">
    <property type="entry name" value="HAD-SF_hydro_IIB"/>
</dbReference>
<dbReference type="GO" id="GO:0016791">
    <property type="term" value="F:phosphatase activity"/>
    <property type="evidence" value="ECO:0007669"/>
    <property type="project" value="UniProtKB-ARBA"/>
</dbReference>
<dbReference type="GO" id="GO:0005829">
    <property type="term" value="C:cytosol"/>
    <property type="evidence" value="ECO:0007669"/>
    <property type="project" value="TreeGrafter"/>
</dbReference>